<dbReference type="PIRSF" id="PIRSF006230">
    <property type="entry name" value="MG442"/>
    <property type="match status" value="1"/>
</dbReference>
<evidence type="ECO:0000313" key="7">
    <source>
        <dbReference type="EMBL" id="HIU48097.1"/>
    </source>
</evidence>
<feature type="binding site" evidence="5">
    <location>
        <position position="174"/>
    </location>
    <ligand>
        <name>GTP</name>
        <dbReference type="ChEBI" id="CHEBI:37565"/>
    </ligand>
</feature>
<dbReference type="EMBL" id="DVND01000047">
    <property type="protein sequence ID" value="HIU48097.1"/>
    <property type="molecule type" value="Genomic_DNA"/>
</dbReference>
<dbReference type="GO" id="GO:0003924">
    <property type="term" value="F:GTPase activity"/>
    <property type="evidence" value="ECO:0007669"/>
    <property type="project" value="TreeGrafter"/>
</dbReference>
<evidence type="ECO:0000313" key="8">
    <source>
        <dbReference type="Proteomes" id="UP000824111"/>
    </source>
</evidence>
<dbReference type="InterPro" id="IPR030378">
    <property type="entry name" value="G_CP_dom"/>
</dbReference>
<evidence type="ECO:0000256" key="5">
    <source>
        <dbReference type="PIRSR" id="PIRSR006230-1"/>
    </source>
</evidence>
<feature type="domain" description="CP-type G" evidence="6">
    <location>
        <begin position="14"/>
        <end position="178"/>
    </location>
</feature>
<reference evidence="7" key="1">
    <citation type="submission" date="2020-10" db="EMBL/GenBank/DDBJ databases">
        <authorList>
            <person name="Gilroy R."/>
        </authorList>
    </citation>
    <scope>NUCLEOTIDE SEQUENCE</scope>
    <source>
        <strain evidence="7">ChiSjej4B22-9803</strain>
    </source>
</reference>
<organism evidence="7 8">
    <name type="scientific">Candidatus Avimonoglobus intestinipullorum</name>
    <dbReference type="NCBI Taxonomy" id="2840699"/>
    <lineage>
        <taxon>Bacteria</taxon>
        <taxon>Bacillati</taxon>
        <taxon>Bacillota</taxon>
        <taxon>Clostridia</taxon>
        <taxon>Eubacteriales</taxon>
        <taxon>Candidatus Avimonoglobus</taxon>
    </lineage>
</organism>
<keyword evidence="4" id="KW-0963">Cytoplasm</keyword>
<dbReference type="InterPro" id="IPR027417">
    <property type="entry name" value="P-loop_NTPase"/>
</dbReference>
<evidence type="ECO:0000256" key="2">
    <source>
        <dbReference type="ARBA" id="ARBA00022741"/>
    </source>
</evidence>
<keyword evidence="3 4" id="KW-0342">GTP-binding</keyword>
<dbReference type="NCBIfam" id="TIGR03596">
    <property type="entry name" value="GTPase_YlqF"/>
    <property type="match status" value="1"/>
</dbReference>
<dbReference type="Pfam" id="PF01926">
    <property type="entry name" value="MMR_HSR1"/>
    <property type="match status" value="1"/>
</dbReference>
<dbReference type="InterPro" id="IPR023179">
    <property type="entry name" value="GTP-bd_ortho_bundle_sf"/>
</dbReference>
<dbReference type="Gene3D" id="1.10.1580.10">
    <property type="match status" value="1"/>
</dbReference>
<protein>
    <recommendedName>
        <fullName evidence="1 4">Ribosome biogenesis GTPase A</fullName>
    </recommendedName>
</protein>
<evidence type="ECO:0000259" key="6">
    <source>
        <dbReference type="PROSITE" id="PS51721"/>
    </source>
</evidence>
<dbReference type="InterPro" id="IPR006073">
    <property type="entry name" value="GTP-bd"/>
</dbReference>
<dbReference type="PRINTS" id="PR00326">
    <property type="entry name" value="GTP1OBG"/>
</dbReference>
<dbReference type="CDD" id="cd01856">
    <property type="entry name" value="YlqF"/>
    <property type="match status" value="1"/>
</dbReference>
<comment type="caution">
    <text evidence="7">The sequence shown here is derived from an EMBL/GenBank/DDBJ whole genome shotgun (WGS) entry which is preliminary data.</text>
</comment>
<dbReference type="PANTHER" id="PTHR45782:SF4">
    <property type="entry name" value="MITOCHONDRIAL RIBOSOME-ASSOCIATED GTPASE 1"/>
    <property type="match status" value="1"/>
</dbReference>
<dbReference type="GO" id="GO:0005525">
    <property type="term" value="F:GTP binding"/>
    <property type="evidence" value="ECO:0007669"/>
    <property type="project" value="UniProtKB-KW"/>
</dbReference>
<dbReference type="FunFam" id="3.40.50.300:FF:000590">
    <property type="entry name" value="Ribosome biogenesis GTPase A"/>
    <property type="match status" value="1"/>
</dbReference>
<evidence type="ECO:0000256" key="3">
    <source>
        <dbReference type="ARBA" id="ARBA00023134"/>
    </source>
</evidence>
<feature type="binding site" evidence="5">
    <location>
        <begin position="130"/>
        <end position="135"/>
    </location>
    <ligand>
        <name>GTP</name>
        <dbReference type="ChEBI" id="CHEBI:37565"/>
    </ligand>
</feature>
<sequence>MQPLQWYPGHMAKTRRLIEENLKNIDVVVEILDARIPFSGRNPSFDDILRGKPRLLVLNKYDLADQAVTDCWIQAYGRQGIHVLPVSCQTGQGVNKITPAARELIRDKIEREQEKGMTRTLKLMMVGIPNVGKSTLINRLAGKASAKTGDRPGVTRGKQWIRLKDGTELLDTPGILAPKYEDQQVAKNLAYTGAIKDEIMNVELLAYSLLEYLRDHYGSLLRARYKLEHIEGLEGHELLESIGKNRGFVISGGEIDMERAANMVLDELRSCKIGRITLEQPEEDGTLPL</sequence>
<dbReference type="InterPro" id="IPR016478">
    <property type="entry name" value="GTPase_MTG1"/>
</dbReference>
<accession>A0A9D1S6A0</accession>
<dbReference type="Gene3D" id="3.40.50.300">
    <property type="entry name" value="P-loop containing nucleotide triphosphate hydrolases"/>
    <property type="match status" value="1"/>
</dbReference>
<dbReference type="GO" id="GO:0006412">
    <property type="term" value="P:translation"/>
    <property type="evidence" value="ECO:0007669"/>
    <property type="project" value="TreeGrafter"/>
</dbReference>
<feature type="binding site" evidence="5">
    <location>
        <begin position="59"/>
        <end position="62"/>
    </location>
    <ligand>
        <name>GTP</name>
        <dbReference type="ChEBI" id="CHEBI:37565"/>
    </ligand>
</feature>
<evidence type="ECO:0000256" key="4">
    <source>
        <dbReference type="PIRNR" id="PIRNR006230"/>
    </source>
</evidence>
<proteinExistence type="inferred from homology"/>
<dbReference type="PROSITE" id="PS51721">
    <property type="entry name" value="G_CP"/>
    <property type="match status" value="1"/>
</dbReference>
<keyword evidence="2 4" id="KW-0547">Nucleotide-binding</keyword>
<dbReference type="GO" id="GO:0005737">
    <property type="term" value="C:cytoplasm"/>
    <property type="evidence" value="ECO:0007669"/>
    <property type="project" value="UniProtKB-SubCell"/>
</dbReference>
<dbReference type="Proteomes" id="UP000824111">
    <property type="component" value="Unassembled WGS sequence"/>
</dbReference>
<dbReference type="InterPro" id="IPR019991">
    <property type="entry name" value="GTP-bd_ribosome_bgen"/>
</dbReference>
<reference evidence="7" key="2">
    <citation type="journal article" date="2021" name="PeerJ">
        <title>Extensive microbial diversity within the chicken gut microbiome revealed by metagenomics and culture.</title>
        <authorList>
            <person name="Gilroy R."/>
            <person name="Ravi A."/>
            <person name="Getino M."/>
            <person name="Pursley I."/>
            <person name="Horton D.L."/>
            <person name="Alikhan N.F."/>
            <person name="Baker D."/>
            <person name="Gharbi K."/>
            <person name="Hall N."/>
            <person name="Watson M."/>
            <person name="Adriaenssens E.M."/>
            <person name="Foster-Nyarko E."/>
            <person name="Jarju S."/>
            <person name="Secka A."/>
            <person name="Antonio M."/>
            <person name="Oren A."/>
            <person name="Chaudhuri R.R."/>
            <person name="La Ragione R."/>
            <person name="Hildebrand F."/>
            <person name="Pallen M.J."/>
        </authorList>
    </citation>
    <scope>NUCLEOTIDE SEQUENCE</scope>
    <source>
        <strain evidence="7">ChiSjej4B22-9803</strain>
    </source>
</reference>
<gene>
    <name evidence="7" type="primary">ylqF</name>
    <name evidence="7" type="ORF">IAB04_01905</name>
</gene>
<name>A0A9D1S6A0_9FIRM</name>
<comment type="subcellular location">
    <subcellularLocation>
        <location evidence="4">Cytoplasm</location>
    </subcellularLocation>
</comment>
<comment type="function">
    <text evidence="4">Required for a late step of 50S ribosomal subunit assembly. Has GTPase activity.</text>
</comment>
<dbReference type="PANTHER" id="PTHR45782">
    <property type="entry name" value="MITOCHONDRIAL RIBOSOME-ASSOCIATED GTPASE 1"/>
    <property type="match status" value="1"/>
</dbReference>
<comment type="similarity">
    <text evidence="4">Belongs to the TRAFAC class YlqF/YawG GTPase family. MTG1 subfamily.</text>
</comment>
<dbReference type="SUPFAM" id="SSF52540">
    <property type="entry name" value="P-loop containing nucleoside triphosphate hydrolases"/>
    <property type="match status" value="1"/>
</dbReference>
<dbReference type="AlphaFoldDB" id="A0A9D1S6A0"/>
<evidence type="ECO:0000256" key="1">
    <source>
        <dbReference type="ARBA" id="ARBA00014898"/>
    </source>
</evidence>